<gene>
    <name evidence="1" type="ORF">NW755_14966</name>
</gene>
<dbReference type="Proteomes" id="UP001152087">
    <property type="component" value="Unassembled WGS sequence"/>
</dbReference>
<accession>A0A9W8UYL5</accession>
<sequence length="103" mass="11452">MSIKSHIWKHPTSAPQRKPRIGIVTGRFCRDNLTKTSMALTDTRASQLKTPAWSGALHAARRIPRAARATVQRSPPSKRVQTRELVVLVASTAVGAFRVRLRD</sequence>
<evidence type="ECO:0000313" key="1">
    <source>
        <dbReference type="EMBL" id="KAJ4182117.1"/>
    </source>
</evidence>
<protein>
    <submittedName>
        <fullName evidence="1">Uncharacterized protein</fullName>
    </submittedName>
</protein>
<proteinExistence type="predicted"/>
<reference evidence="1" key="1">
    <citation type="submission" date="2022-09" db="EMBL/GenBank/DDBJ databases">
        <title>Fusarium specimens isolated from Avocado Roots.</title>
        <authorList>
            <person name="Stajich J."/>
            <person name="Roper C."/>
            <person name="Heimlech-Rivalta G."/>
        </authorList>
    </citation>
    <scope>NUCLEOTIDE SEQUENCE</scope>
    <source>
        <strain evidence="1">A02</strain>
    </source>
</reference>
<name>A0A9W8UYL5_9HYPO</name>
<dbReference type="AlphaFoldDB" id="A0A9W8UYL5"/>
<organism evidence="1 2">
    <name type="scientific">Fusarium falciforme</name>
    <dbReference type="NCBI Taxonomy" id="195108"/>
    <lineage>
        <taxon>Eukaryota</taxon>
        <taxon>Fungi</taxon>
        <taxon>Dikarya</taxon>
        <taxon>Ascomycota</taxon>
        <taxon>Pezizomycotina</taxon>
        <taxon>Sordariomycetes</taxon>
        <taxon>Hypocreomycetidae</taxon>
        <taxon>Hypocreales</taxon>
        <taxon>Nectriaceae</taxon>
        <taxon>Fusarium</taxon>
        <taxon>Fusarium solani species complex</taxon>
    </lineage>
</organism>
<dbReference type="EMBL" id="JAOQAV010000036">
    <property type="protein sequence ID" value="KAJ4182117.1"/>
    <property type="molecule type" value="Genomic_DNA"/>
</dbReference>
<evidence type="ECO:0000313" key="2">
    <source>
        <dbReference type="Proteomes" id="UP001152087"/>
    </source>
</evidence>
<comment type="caution">
    <text evidence="1">The sequence shown here is derived from an EMBL/GenBank/DDBJ whole genome shotgun (WGS) entry which is preliminary data.</text>
</comment>
<keyword evidence="2" id="KW-1185">Reference proteome</keyword>